<dbReference type="SUPFAM" id="SSF53187">
    <property type="entry name" value="Zn-dependent exopeptidases"/>
    <property type="match status" value="1"/>
</dbReference>
<evidence type="ECO:0000256" key="3">
    <source>
        <dbReference type="ARBA" id="ARBA00022670"/>
    </source>
</evidence>
<dbReference type="OrthoDB" id="3064516at2759"/>
<dbReference type="GO" id="GO:0004046">
    <property type="term" value="F:aminoacylase activity"/>
    <property type="evidence" value="ECO:0007669"/>
    <property type="project" value="UniProtKB-EC"/>
</dbReference>
<dbReference type="GO" id="GO:0046872">
    <property type="term" value="F:metal ion binding"/>
    <property type="evidence" value="ECO:0007669"/>
    <property type="project" value="UniProtKB-KW"/>
</dbReference>
<evidence type="ECO:0000259" key="27">
    <source>
        <dbReference type="Pfam" id="PF07687"/>
    </source>
</evidence>
<evidence type="ECO:0000256" key="18">
    <source>
        <dbReference type="ARBA" id="ARBA00048579"/>
    </source>
</evidence>
<dbReference type="OMA" id="DWTHHPF"/>
<dbReference type="Gene3D" id="1.10.150.900">
    <property type="match status" value="1"/>
</dbReference>
<proteinExistence type="inferred from homology"/>
<evidence type="ECO:0000256" key="12">
    <source>
        <dbReference type="ARBA" id="ARBA00047866"/>
    </source>
</evidence>
<dbReference type="RefSeq" id="XP_022659495.1">
    <property type="nucleotide sequence ID" value="XM_022803760.1"/>
</dbReference>
<dbReference type="AlphaFoldDB" id="A0A7M7KDN2"/>
<dbReference type="Proteomes" id="UP000594260">
    <property type="component" value="Unplaced"/>
</dbReference>
<dbReference type="FunCoup" id="A0A7M7KDN2">
    <property type="interactions" value="232"/>
</dbReference>
<dbReference type="Gene3D" id="3.30.70.360">
    <property type="match status" value="1"/>
</dbReference>
<evidence type="ECO:0000256" key="4">
    <source>
        <dbReference type="ARBA" id="ARBA00022723"/>
    </source>
</evidence>
<dbReference type="InterPro" id="IPR011650">
    <property type="entry name" value="Peptidase_M20_dimer"/>
</dbReference>
<dbReference type="InterPro" id="IPR047177">
    <property type="entry name" value="Pept_M20A"/>
</dbReference>
<comment type="catalytic activity">
    <reaction evidence="18">
        <text>an N-acyl-L-amino acid + H2O = an L-alpha-amino acid + a carboxylate</text>
        <dbReference type="Rhea" id="RHEA:15565"/>
        <dbReference type="ChEBI" id="CHEBI:15377"/>
        <dbReference type="ChEBI" id="CHEBI:29067"/>
        <dbReference type="ChEBI" id="CHEBI:59869"/>
        <dbReference type="ChEBI" id="CHEBI:59874"/>
        <dbReference type="EC" id="3.5.1.14"/>
    </reaction>
    <physiologicalReaction direction="left-to-right" evidence="18">
        <dbReference type="Rhea" id="RHEA:15566"/>
    </physiologicalReaction>
    <physiologicalReaction direction="right-to-left" evidence="18">
        <dbReference type="Rhea" id="RHEA:15567"/>
    </physiologicalReaction>
</comment>
<dbReference type="RefSeq" id="XP_022659496.1">
    <property type="nucleotide sequence ID" value="XM_022803761.1"/>
</dbReference>
<comment type="catalytic activity">
    <reaction evidence="15">
        <text>N-(9Z-octadecenoyl)-L-methionine + H2O = (9Z)-octadecenoate + L-methionine</text>
        <dbReference type="Rhea" id="RHEA:64144"/>
        <dbReference type="ChEBI" id="CHEBI:15377"/>
        <dbReference type="ChEBI" id="CHEBI:30823"/>
        <dbReference type="ChEBI" id="CHEBI:57844"/>
        <dbReference type="ChEBI" id="CHEBI:149732"/>
    </reaction>
    <physiologicalReaction direction="left-to-right" evidence="15">
        <dbReference type="Rhea" id="RHEA:64145"/>
    </physiologicalReaction>
</comment>
<evidence type="ECO:0000256" key="19">
    <source>
        <dbReference type="ARBA" id="ARBA00048597"/>
    </source>
</evidence>
<comment type="catalytic activity">
    <reaction evidence="10">
        <text>N-(4Z,7Z,10Z,13Z,16Z,19Z-docosahexaenoyl)-L-phenylalanine + H2O = (4Z,7Z,10Z,13Z,16Z,19Z)-docosahexaenoate + L-phenylalanine</text>
        <dbReference type="Rhea" id="RHEA:64132"/>
        <dbReference type="ChEBI" id="CHEBI:15377"/>
        <dbReference type="ChEBI" id="CHEBI:58095"/>
        <dbReference type="ChEBI" id="CHEBI:77016"/>
        <dbReference type="ChEBI" id="CHEBI:149701"/>
    </reaction>
    <physiologicalReaction direction="left-to-right" evidence="10">
        <dbReference type="Rhea" id="RHEA:64133"/>
    </physiologicalReaction>
</comment>
<dbReference type="FunFam" id="1.10.150.900:FF:000003">
    <property type="entry name" value="N-fatty-acyl-amino acid synthase/hydrolase PM20D1"/>
    <property type="match status" value="1"/>
</dbReference>
<comment type="catalytic activity">
    <reaction evidence="26">
        <text>N-(9Z-octadecenoyl)-L-lysine + H2O = L-lysine + (9Z)-octadecenoate</text>
        <dbReference type="Rhea" id="RHEA:64192"/>
        <dbReference type="ChEBI" id="CHEBI:15377"/>
        <dbReference type="ChEBI" id="CHEBI:30823"/>
        <dbReference type="ChEBI" id="CHEBI:32551"/>
        <dbReference type="ChEBI" id="CHEBI:149731"/>
    </reaction>
    <physiologicalReaction direction="left-to-right" evidence="26">
        <dbReference type="Rhea" id="RHEA:64193"/>
    </physiologicalReaction>
</comment>
<keyword evidence="3" id="KW-0645">Protease</keyword>
<evidence type="ECO:0000256" key="7">
    <source>
        <dbReference type="ARBA" id="ARBA00034698"/>
    </source>
</evidence>
<reference evidence="28" key="1">
    <citation type="submission" date="2021-01" db="UniProtKB">
        <authorList>
            <consortium name="EnsemblMetazoa"/>
        </authorList>
    </citation>
    <scope>IDENTIFICATION</scope>
</reference>
<dbReference type="GO" id="GO:0043605">
    <property type="term" value="P:amide catabolic process"/>
    <property type="evidence" value="ECO:0007669"/>
    <property type="project" value="UniProtKB-ARBA"/>
</dbReference>
<organism evidence="28 29">
    <name type="scientific">Varroa destructor</name>
    <name type="common">Honeybee mite</name>
    <dbReference type="NCBI Taxonomy" id="109461"/>
    <lineage>
        <taxon>Eukaryota</taxon>
        <taxon>Metazoa</taxon>
        <taxon>Ecdysozoa</taxon>
        <taxon>Arthropoda</taxon>
        <taxon>Chelicerata</taxon>
        <taxon>Arachnida</taxon>
        <taxon>Acari</taxon>
        <taxon>Parasitiformes</taxon>
        <taxon>Mesostigmata</taxon>
        <taxon>Gamasina</taxon>
        <taxon>Dermanyssoidea</taxon>
        <taxon>Varroidae</taxon>
        <taxon>Varroa</taxon>
    </lineage>
</organism>
<dbReference type="InParanoid" id="A0A7M7KDN2"/>
<name>A0A7M7KDN2_VARDE</name>
<feature type="domain" description="Peptidase M20 dimerisation" evidence="27">
    <location>
        <begin position="243"/>
        <end position="385"/>
    </location>
</feature>
<evidence type="ECO:0000256" key="26">
    <source>
        <dbReference type="ARBA" id="ARBA00049457"/>
    </source>
</evidence>
<evidence type="ECO:0000256" key="15">
    <source>
        <dbReference type="ARBA" id="ARBA00048145"/>
    </source>
</evidence>
<evidence type="ECO:0000256" key="16">
    <source>
        <dbReference type="ARBA" id="ARBA00048380"/>
    </source>
</evidence>
<evidence type="ECO:0000256" key="5">
    <source>
        <dbReference type="ARBA" id="ARBA00022801"/>
    </source>
</evidence>
<comment type="catalytic activity">
    <reaction evidence="14">
        <text>N-hexadecanoyl-L-phenylalanine + H2O = hexadecanoate + L-phenylalanine</text>
        <dbReference type="Rhea" id="RHEA:64124"/>
        <dbReference type="ChEBI" id="CHEBI:7896"/>
        <dbReference type="ChEBI" id="CHEBI:15377"/>
        <dbReference type="ChEBI" id="CHEBI:58095"/>
        <dbReference type="ChEBI" id="CHEBI:149699"/>
    </reaction>
    <physiologicalReaction direction="left-to-right" evidence="14">
        <dbReference type="Rhea" id="RHEA:64125"/>
    </physiologicalReaction>
</comment>
<evidence type="ECO:0000256" key="20">
    <source>
        <dbReference type="ARBA" id="ARBA00048729"/>
    </source>
</evidence>
<comment type="pathway">
    <text evidence="1">Lipid metabolism; fatty acid metabolism.</text>
</comment>
<evidence type="ECO:0000256" key="1">
    <source>
        <dbReference type="ARBA" id="ARBA00004872"/>
    </source>
</evidence>
<dbReference type="KEGG" id="vde:111249641"/>
<keyword evidence="4" id="KW-0479">Metal-binding</keyword>
<dbReference type="RefSeq" id="XP_022659493.1">
    <property type="nucleotide sequence ID" value="XM_022803758.1"/>
</dbReference>
<dbReference type="InterPro" id="IPR002933">
    <property type="entry name" value="Peptidase_M20"/>
</dbReference>
<evidence type="ECO:0000256" key="6">
    <source>
        <dbReference type="ARBA" id="ARBA00022833"/>
    </source>
</evidence>
<keyword evidence="29" id="KW-1185">Reference proteome</keyword>
<dbReference type="InterPro" id="IPR036264">
    <property type="entry name" value="Bact_exopeptidase_dim_dom"/>
</dbReference>
<evidence type="ECO:0000256" key="13">
    <source>
        <dbReference type="ARBA" id="ARBA00047874"/>
    </source>
</evidence>
<evidence type="ECO:0000256" key="21">
    <source>
        <dbReference type="ARBA" id="ARBA00048822"/>
    </source>
</evidence>
<comment type="catalytic activity">
    <reaction evidence="17">
        <text>N-(5Z,8Z,11Z,14Z)-eicosatetraenoyl-glycine + H2O = (5Z,8Z,11Z,14Z)-eicosatetraenoate + glycine</text>
        <dbReference type="Rhea" id="RHEA:64108"/>
        <dbReference type="ChEBI" id="CHEBI:15377"/>
        <dbReference type="ChEBI" id="CHEBI:32395"/>
        <dbReference type="ChEBI" id="CHEBI:57305"/>
        <dbReference type="ChEBI" id="CHEBI:59002"/>
    </reaction>
    <physiologicalReaction direction="left-to-right" evidence="17">
        <dbReference type="Rhea" id="RHEA:64109"/>
    </physiologicalReaction>
    <physiologicalReaction direction="right-to-left" evidence="17">
        <dbReference type="Rhea" id="RHEA:64110"/>
    </physiologicalReaction>
</comment>
<dbReference type="GO" id="GO:1990845">
    <property type="term" value="P:adaptive thermogenesis"/>
    <property type="evidence" value="ECO:0007669"/>
    <property type="project" value="UniProtKB-ARBA"/>
</dbReference>
<evidence type="ECO:0000256" key="9">
    <source>
        <dbReference type="ARBA" id="ARBA00047450"/>
    </source>
</evidence>
<comment type="catalytic activity">
    <reaction evidence="19">
        <text>N-(9Z-octadecenoyl)-L-serine + H2O = L-serine + (9Z)-octadecenoate</text>
        <dbReference type="Rhea" id="RHEA:51352"/>
        <dbReference type="ChEBI" id="CHEBI:15377"/>
        <dbReference type="ChEBI" id="CHEBI:30823"/>
        <dbReference type="ChEBI" id="CHEBI:33384"/>
        <dbReference type="ChEBI" id="CHEBI:134031"/>
    </reaction>
    <physiologicalReaction direction="left-to-right" evidence="19">
        <dbReference type="Rhea" id="RHEA:51353"/>
    </physiologicalReaction>
</comment>
<comment type="pathway">
    <text evidence="7">Amino-acid metabolism.</text>
</comment>
<dbReference type="EnsemblMetazoa" id="XM_022803758">
    <property type="protein sequence ID" value="XP_022659493"/>
    <property type="gene ID" value="LOC111249641"/>
</dbReference>
<keyword evidence="6" id="KW-0862">Zinc</keyword>
<comment type="catalytic activity">
    <reaction evidence="22">
        <text>N-(9Z-octadecenoyl)-L-leucine + H2O = L-leucine + (9Z)-octadecenoate</text>
        <dbReference type="Rhea" id="RHEA:51360"/>
        <dbReference type="ChEBI" id="CHEBI:15377"/>
        <dbReference type="ChEBI" id="CHEBI:30823"/>
        <dbReference type="ChEBI" id="CHEBI:57427"/>
        <dbReference type="ChEBI" id="CHEBI:134035"/>
    </reaction>
    <physiologicalReaction direction="left-to-right" evidence="22">
        <dbReference type="Rhea" id="RHEA:51361"/>
    </physiologicalReaction>
    <physiologicalReaction direction="right-to-left" evidence="22">
        <dbReference type="Rhea" id="RHEA:51362"/>
    </physiologicalReaction>
</comment>
<dbReference type="Gene3D" id="3.40.630.10">
    <property type="entry name" value="Zn peptidases"/>
    <property type="match status" value="1"/>
</dbReference>
<dbReference type="FunFam" id="3.40.630.10:FF:000027">
    <property type="entry name" value="N-fatty-acyl-amino acid synthase/hydrolase PM20D1"/>
    <property type="match status" value="1"/>
</dbReference>
<evidence type="ECO:0000256" key="23">
    <source>
        <dbReference type="ARBA" id="ARBA00048840"/>
    </source>
</evidence>
<sequence>MSEMRAAVHVGLFVLTAFLLYLASRTAVLKASVQYPNSRALEKNFPISIYKGLSEAIRFPTISYDLHSGKQLNHTAFEGLHNLIFKRFPRIFRNPPEWVLHRVIGNYSLLIQVRGLDLRLKPYMLCAHFDVVPVDKKFWTHPPFDGYTDDVYVWGRGALDDKHNVMALLEMLAYRIHFKNRPQRGFFIALGHDEEVHGYSGAKTIAKYLRTLKVTLDFIMDEGLVILQGAVPGVDTPVALIGVAEKGYLTVKVKCESVSKHASMPSRETVITTLSRALTRFINDAHPAYMTALQESLIKEVAPYARFPYDIIYSNLWLFHPLVELAMARNEIISSQMRTTSAVTVIQGGSKENTIPNRAEALVNHRILPGQTIEEVLQYDRKLVKDIPNVSVDIYKKSWSEPIPSSPYSDNTFGYQNIKRTVKRIYPEAIVAPHLMVANTDTRHYFEANLTTNIYRFSPVLLTIDDISTIHGNNERISKLNFRRLADFYLQLTRNCDETAPPIWQRKSEL</sequence>
<comment type="catalytic activity">
    <reaction evidence="12">
        <text>N-(9Z-octadecenoyl)-L-tyrosine + H2O = L-tyrosine + (9Z)-octadecenoate</text>
        <dbReference type="Rhea" id="RHEA:64184"/>
        <dbReference type="ChEBI" id="CHEBI:15377"/>
        <dbReference type="ChEBI" id="CHEBI:30823"/>
        <dbReference type="ChEBI" id="CHEBI:58315"/>
        <dbReference type="ChEBI" id="CHEBI:149734"/>
    </reaction>
    <physiologicalReaction direction="left-to-right" evidence="12">
        <dbReference type="Rhea" id="RHEA:64185"/>
    </physiologicalReaction>
</comment>
<comment type="catalytic activity">
    <reaction evidence="24">
        <text>L-phenylalanine + (9Z)-octadecenoate = N-(9Z-octadecenoyl)-L-phenylalanine + H2O</text>
        <dbReference type="Rhea" id="RHEA:51300"/>
        <dbReference type="ChEBI" id="CHEBI:15377"/>
        <dbReference type="ChEBI" id="CHEBI:30823"/>
        <dbReference type="ChEBI" id="CHEBI:58095"/>
        <dbReference type="ChEBI" id="CHEBI:134020"/>
    </reaction>
    <physiologicalReaction direction="left-to-right" evidence="24">
        <dbReference type="Rhea" id="RHEA:51301"/>
    </physiologicalReaction>
    <physiologicalReaction direction="right-to-left" evidence="24">
        <dbReference type="Rhea" id="RHEA:51302"/>
    </physiologicalReaction>
</comment>
<comment type="catalytic activity">
    <reaction evidence="23">
        <text>an N-acyl-aromatic L-alpha-amino acid + H2O = an aromatic L-alpha-amino acid + a carboxylate</text>
        <dbReference type="Rhea" id="RHEA:54184"/>
        <dbReference type="ChEBI" id="CHEBI:15377"/>
        <dbReference type="ChEBI" id="CHEBI:29067"/>
        <dbReference type="ChEBI" id="CHEBI:84824"/>
        <dbReference type="ChEBI" id="CHEBI:138093"/>
        <dbReference type="EC" id="3.5.1.114"/>
    </reaction>
    <physiologicalReaction direction="left-to-right" evidence="23">
        <dbReference type="Rhea" id="RHEA:54185"/>
    </physiologicalReaction>
    <physiologicalReaction direction="right-to-left" evidence="23">
        <dbReference type="Rhea" id="RHEA:54186"/>
    </physiologicalReaction>
</comment>
<accession>A0A7M7KDN2</accession>
<dbReference type="GO" id="GO:0008233">
    <property type="term" value="F:peptidase activity"/>
    <property type="evidence" value="ECO:0007669"/>
    <property type="project" value="UniProtKB-KW"/>
</dbReference>
<dbReference type="GO" id="GO:0006629">
    <property type="term" value="P:lipid metabolic process"/>
    <property type="evidence" value="ECO:0007669"/>
    <property type="project" value="UniProtKB-ARBA"/>
</dbReference>
<evidence type="ECO:0000313" key="29">
    <source>
        <dbReference type="Proteomes" id="UP000594260"/>
    </source>
</evidence>
<dbReference type="PANTHER" id="PTHR45962:SF1">
    <property type="entry name" value="N-FATTY-ACYL-AMINO ACID SYNTHASE_HYDROLASE PM20D1"/>
    <property type="match status" value="1"/>
</dbReference>
<dbReference type="EnsemblMetazoa" id="XM_022803759">
    <property type="protein sequence ID" value="XP_022659494"/>
    <property type="gene ID" value="LOC111249641"/>
</dbReference>
<comment type="catalytic activity">
    <reaction evidence="11">
        <text>N-octadecanoyl-L-phenylalanine + H2O = octadecanoate + L-phenylalanine</text>
        <dbReference type="Rhea" id="RHEA:64128"/>
        <dbReference type="ChEBI" id="CHEBI:15377"/>
        <dbReference type="ChEBI" id="CHEBI:25629"/>
        <dbReference type="ChEBI" id="CHEBI:58095"/>
        <dbReference type="ChEBI" id="CHEBI:149700"/>
    </reaction>
    <physiologicalReaction direction="left-to-right" evidence="11">
        <dbReference type="Rhea" id="RHEA:64129"/>
    </physiologicalReaction>
</comment>
<comment type="function">
    <text evidence="8">Secreted enzyme that regulates the endogenous N-fatty acyl amino acid (NAAs) tissue and circulating levels by functioning as a bidirectional NAA synthase/hydrolase. It condenses free fatty acids and free amino acids to generate NAAs and bidirectionally catalyzes the reverse hydrolysis reaction. Some of these NAAs stimulate oxidative metabolism via mitochondrial uncoupling, increasing energy expenditure in a UPC1-independent manner. Thereby, this secreted protein may indirectly regulate whole body energy expenditure. PM20D1 circulates in tight association with both low- and high-density (LDL and HDL,respectively) lipoprotein particles.</text>
</comment>
<comment type="catalytic activity">
    <reaction evidence="21">
        <text>N-(9Z-octadecenoyl)-L-tryptophan + H2O = L-tryptophan + (9Z)-octadecenoate</text>
        <dbReference type="Rhea" id="RHEA:64176"/>
        <dbReference type="ChEBI" id="CHEBI:15377"/>
        <dbReference type="ChEBI" id="CHEBI:30823"/>
        <dbReference type="ChEBI" id="CHEBI:57912"/>
        <dbReference type="ChEBI" id="CHEBI:149733"/>
    </reaction>
    <physiologicalReaction direction="left-to-right" evidence="21">
        <dbReference type="Rhea" id="RHEA:64177"/>
    </physiologicalReaction>
</comment>
<dbReference type="Pfam" id="PF07687">
    <property type="entry name" value="M20_dimer"/>
    <property type="match status" value="1"/>
</dbReference>
<evidence type="ECO:0000256" key="22">
    <source>
        <dbReference type="ARBA" id="ARBA00048827"/>
    </source>
</evidence>
<comment type="similarity">
    <text evidence="2">Belongs to the peptidase M20A family.</text>
</comment>
<dbReference type="GO" id="GO:0006508">
    <property type="term" value="P:proteolysis"/>
    <property type="evidence" value="ECO:0007669"/>
    <property type="project" value="UniProtKB-KW"/>
</dbReference>
<keyword evidence="5" id="KW-0378">Hydrolase</keyword>
<evidence type="ECO:0000256" key="14">
    <source>
        <dbReference type="ARBA" id="ARBA00047879"/>
    </source>
</evidence>
<evidence type="ECO:0000256" key="8">
    <source>
        <dbReference type="ARBA" id="ARBA00046147"/>
    </source>
</evidence>
<dbReference type="EnsemblMetazoa" id="XM_022803760">
    <property type="protein sequence ID" value="XP_022659495"/>
    <property type="gene ID" value="LOC111249641"/>
</dbReference>
<dbReference type="GO" id="GO:0005576">
    <property type="term" value="C:extracellular region"/>
    <property type="evidence" value="ECO:0007669"/>
    <property type="project" value="UniProtKB-ARBA"/>
</dbReference>
<evidence type="ECO:0000256" key="24">
    <source>
        <dbReference type="ARBA" id="ARBA00048879"/>
    </source>
</evidence>
<dbReference type="GO" id="GO:0006520">
    <property type="term" value="P:amino acid metabolic process"/>
    <property type="evidence" value="ECO:0007669"/>
    <property type="project" value="TreeGrafter"/>
</dbReference>
<comment type="catalytic activity">
    <reaction evidence="25">
        <text>N-(5Z,8Z,11Z,14Z-eicosatetraenoyl)-L-serine + H2O = (5Z,8Z,11Z,14Z)-eicosatetraenoate + L-serine</text>
        <dbReference type="Rhea" id="RHEA:64116"/>
        <dbReference type="ChEBI" id="CHEBI:15377"/>
        <dbReference type="ChEBI" id="CHEBI:32395"/>
        <dbReference type="ChEBI" id="CHEBI:33384"/>
        <dbReference type="ChEBI" id="CHEBI:149697"/>
    </reaction>
    <physiologicalReaction direction="left-to-right" evidence="25">
        <dbReference type="Rhea" id="RHEA:64117"/>
    </physiologicalReaction>
    <physiologicalReaction direction="right-to-left" evidence="25">
        <dbReference type="Rhea" id="RHEA:64118"/>
    </physiologicalReaction>
</comment>
<evidence type="ECO:0000256" key="10">
    <source>
        <dbReference type="ARBA" id="ARBA00047567"/>
    </source>
</evidence>
<evidence type="ECO:0000256" key="11">
    <source>
        <dbReference type="ARBA" id="ARBA00047723"/>
    </source>
</evidence>
<dbReference type="SUPFAM" id="SSF55031">
    <property type="entry name" value="Bacterial exopeptidase dimerisation domain"/>
    <property type="match status" value="1"/>
</dbReference>
<comment type="catalytic activity">
    <reaction evidence="16">
        <text>N-(9Z-octadecenoyl)-L-asparagine + H2O = L-asparagine + (9Z)-octadecenoate</text>
        <dbReference type="Rhea" id="RHEA:64136"/>
        <dbReference type="ChEBI" id="CHEBI:15377"/>
        <dbReference type="ChEBI" id="CHEBI:30823"/>
        <dbReference type="ChEBI" id="CHEBI:58048"/>
        <dbReference type="ChEBI" id="CHEBI:149730"/>
    </reaction>
    <physiologicalReaction direction="left-to-right" evidence="16">
        <dbReference type="Rhea" id="RHEA:64137"/>
    </physiologicalReaction>
</comment>
<dbReference type="RefSeq" id="XP_022659494.1">
    <property type="nucleotide sequence ID" value="XM_022803759.1"/>
</dbReference>
<comment type="catalytic activity">
    <reaction evidence="20">
        <text>N-(9Z-octadecenoyl)-L-glutamine + H2O = L-glutamine + (9Z)-octadecenoate</text>
        <dbReference type="Rhea" id="RHEA:51356"/>
        <dbReference type="ChEBI" id="CHEBI:15377"/>
        <dbReference type="ChEBI" id="CHEBI:30823"/>
        <dbReference type="ChEBI" id="CHEBI:58359"/>
        <dbReference type="ChEBI" id="CHEBI:134033"/>
    </reaction>
    <physiologicalReaction direction="left-to-right" evidence="20">
        <dbReference type="Rhea" id="RHEA:51357"/>
    </physiologicalReaction>
</comment>
<evidence type="ECO:0000313" key="28">
    <source>
        <dbReference type="EnsemblMetazoa" id="XP_022659494"/>
    </source>
</evidence>
<dbReference type="Pfam" id="PF01546">
    <property type="entry name" value="Peptidase_M20"/>
    <property type="match status" value="1"/>
</dbReference>
<dbReference type="GO" id="GO:0043604">
    <property type="term" value="P:amide biosynthetic process"/>
    <property type="evidence" value="ECO:0007669"/>
    <property type="project" value="TreeGrafter"/>
</dbReference>
<dbReference type="GeneID" id="111249641"/>
<dbReference type="PANTHER" id="PTHR45962">
    <property type="entry name" value="N-FATTY-ACYL-AMINO ACID SYNTHASE/HYDROLASE PM20D1"/>
    <property type="match status" value="1"/>
</dbReference>
<comment type="catalytic activity">
    <reaction evidence="9">
        <text>(9Z)-octadecenoate + glycine = N-(9Z-octadecenoyl)glycine + H2O</text>
        <dbReference type="Rhea" id="RHEA:51316"/>
        <dbReference type="ChEBI" id="CHEBI:15377"/>
        <dbReference type="ChEBI" id="CHEBI:30823"/>
        <dbReference type="ChEBI" id="CHEBI:57305"/>
        <dbReference type="ChEBI" id="CHEBI:133992"/>
    </reaction>
    <physiologicalReaction direction="right-to-left" evidence="9">
        <dbReference type="Rhea" id="RHEA:51318"/>
    </physiologicalReaction>
</comment>
<evidence type="ECO:0000256" key="17">
    <source>
        <dbReference type="ARBA" id="ARBA00048402"/>
    </source>
</evidence>
<comment type="catalytic activity">
    <reaction evidence="13">
        <text>(5Z,8Z,11Z,14Z)-eicosatetraenoate + L-phenylalanine = N-(5Z,8Z,11Z,14Z-eicosatetraenoyl)-L-phenylalanine + H2O</text>
        <dbReference type="Rhea" id="RHEA:51312"/>
        <dbReference type="ChEBI" id="CHEBI:15377"/>
        <dbReference type="ChEBI" id="CHEBI:32395"/>
        <dbReference type="ChEBI" id="CHEBI:58095"/>
        <dbReference type="ChEBI" id="CHEBI:134022"/>
    </reaction>
    <physiologicalReaction direction="left-to-right" evidence="13">
        <dbReference type="Rhea" id="RHEA:51313"/>
    </physiologicalReaction>
    <physiologicalReaction direction="right-to-left" evidence="13">
        <dbReference type="Rhea" id="RHEA:51314"/>
    </physiologicalReaction>
</comment>
<evidence type="ECO:0000256" key="2">
    <source>
        <dbReference type="ARBA" id="ARBA00006247"/>
    </source>
</evidence>
<protein>
    <recommendedName>
        <fullName evidence="27">Peptidase M20 dimerisation domain-containing protein</fullName>
    </recommendedName>
</protein>
<evidence type="ECO:0000256" key="25">
    <source>
        <dbReference type="ARBA" id="ARBA00049100"/>
    </source>
</evidence>
<dbReference type="EnsemblMetazoa" id="XM_022803761">
    <property type="protein sequence ID" value="XP_022659496"/>
    <property type="gene ID" value="LOC111249641"/>
</dbReference>